<accession>A0ABS1TB57</accession>
<dbReference type="InterPro" id="IPR058193">
    <property type="entry name" value="VanY/YodJ_core_dom"/>
</dbReference>
<dbReference type="SUPFAM" id="SSF55166">
    <property type="entry name" value="Hedgehog/DD-peptidase"/>
    <property type="match status" value="1"/>
</dbReference>
<dbReference type="Pfam" id="PF02557">
    <property type="entry name" value="VanY"/>
    <property type="match status" value="1"/>
</dbReference>
<proteinExistence type="predicted"/>
<feature type="domain" description="D-alanyl-D-alanine carboxypeptidase-like core" evidence="1">
    <location>
        <begin position="116"/>
        <end position="244"/>
    </location>
</feature>
<comment type="caution">
    <text evidence="2">The sequence shown here is derived from an EMBL/GenBank/DDBJ whole genome shotgun (WGS) entry which is preliminary data.</text>
</comment>
<dbReference type="Proteomes" id="UP000632377">
    <property type="component" value="Unassembled WGS sequence"/>
</dbReference>
<sequence length="267" mass="30341">MKKTFIGIAIGVFIIVGASFKFYNSISVNTAANKNLKSQALEKAEIESLLALPIEPEKASEVKDNEEYRFYTFMLNRPNLLLLVNRNHQLEKDYAPRNLVKAEVSFLSSSSNEEMLMQKNAADALKEMFDAADKQGLRLFGVSAYRSFASQQSLYNEKLKSRGKSYVDSYVAFPGESEHQTGLAIDIRGTVSAYNANIKDFGQTKEGTWIRNNAQNFGFIIRYPKGKEIITGYRYEPWHIRYVGQDVAEKIKESNIVLEEYVNQVIN</sequence>
<organism evidence="2 3">
    <name type="scientific">Clostridium rhizosphaerae</name>
    <dbReference type="NCBI Taxonomy" id="2803861"/>
    <lineage>
        <taxon>Bacteria</taxon>
        <taxon>Bacillati</taxon>
        <taxon>Bacillota</taxon>
        <taxon>Clostridia</taxon>
        <taxon>Eubacteriales</taxon>
        <taxon>Clostridiaceae</taxon>
        <taxon>Clostridium</taxon>
    </lineage>
</organism>
<dbReference type="InterPro" id="IPR003709">
    <property type="entry name" value="VanY-like_core_dom"/>
</dbReference>
<dbReference type="CDD" id="cd14852">
    <property type="entry name" value="LD-carboxypeptidase"/>
    <property type="match status" value="1"/>
</dbReference>
<name>A0ABS1TB57_9CLOT</name>
<evidence type="ECO:0000313" key="3">
    <source>
        <dbReference type="Proteomes" id="UP000632377"/>
    </source>
</evidence>
<protein>
    <submittedName>
        <fullName evidence="2">M15 family metallopeptidase</fullName>
    </submittedName>
</protein>
<keyword evidence="3" id="KW-1185">Reference proteome</keyword>
<dbReference type="Gene3D" id="3.30.1380.10">
    <property type="match status" value="1"/>
</dbReference>
<evidence type="ECO:0000259" key="1">
    <source>
        <dbReference type="Pfam" id="PF02557"/>
    </source>
</evidence>
<gene>
    <name evidence="2" type="ORF">JK636_12530</name>
</gene>
<dbReference type="InterPro" id="IPR052179">
    <property type="entry name" value="DD-CPase-like"/>
</dbReference>
<evidence type="ECO:0000313" key="2">
    <source>
        <dbReference type="EMBL" id="MBL4936584.1"/>
    </source>
</evidence>
<dbReference type="RefSeq" id="WP_202749341.1">
    <property type="nucleotide sequence ID" value="NZ_JAESWC010000007.1"/>
</dbReference>
<reference evidence="2 3" key="1">
    <citation type="submission" date="2021-01" db="EMBL/GenBank/DDBJ databases">
        <title>Genome public.</title>
        <authorList>
            <person name="Liu C."/>
            <person name="Sun Q."/>
        </authorList>
    </citation>
    <scope>NUCLEOTIDE SEQUENCE [LARGE SCALE GENOMIC DNA]</scope>
    <source>
        <strain evidence="2 3">YIM B02515</strain>
    </source>
</reference>
<dbReference type="PANTHER" id="PTHR34385">
    <property type="entry name" value="D-ALANYL-D-ALANINE CARBOXYPEPTIDASE"/>
    <property type="match status" value="1"/>
</dbReference>
<dbReference type="PANTHER" id="PTHR34385:SF1">
    <property type="entry name" value="PEPTIDOGLYCAN L-ALANYL-D-GLUTAMATE ENDOPEPTIDASE CWLK"/>
    <property type="match status" value="1"/>
</dbReference>
<dbReference type="EMBL" id="JAESWC010000007">
    <property type="protein sequence ID" value="MBL4936584.1"/>
    <property type="molecule type" value="Genomic_DNA"/>
</dbReference>
<dbReference type="InterPro" id="IPR009045">
    <property type="entry name" value="Zn_M74/Hedgehog-like"/>
</dbReference>